<accession>A0A2R4ALK3</accession>
<gene>
    <name evidence="1" type="ORF">AhSzq1_22</name>
</gene>
<protein>
    <submittedName>
        <fullName evidence="1">Cytochrome P450</fullName>
    </submittedName>
</protein>
<organism evidence="1 2">
    <name type="scientific">Aeromonas phage AhSzq-1</name>
    <dbReference type="NCBI Taxonomy" id="2138298"/>
    <lineage>
        <taxon>Viruses</taxon>
        <taxon>Duplodnaviria</taxon>
        <taxon>Heunggongvirae</taxon>
        <taxon>Uroviricota</taxon>
        <taxon>Caudoviricetes</taxon>
        <taxon>Demerecviridae</taxon>
        <taxon>Shenzhenvirus</taxon>
        <taxon>Shenzhenvirus AhSzq1</taxon>
    </lineage>
</organism>
<dbReference type="Proteomes" id="UP000244741">
    <property type="component" value="Segment"/>
</dbReference>
<dbReference type="EMBL" id="MG676224">
    <property type="protein sequence ID" value="AVR75915.1"/>
    <property type="molecule type" value="Genomic_DNA"/>
</dbReference>
<keyword evidence="2" id="KW-1185">Reference proteome</keyword>
<evidence type="ECO:0000313" key="1">
    <source>
        <dbReference type="EMBL" id="AVR75915.1"/>
    </source>
</evidence>
<proteinExistence type="predicted"/>
<evidence type="ECO:0000313" key="2">
    <source>
        <dbReference type="Proteomes" id="UP000244741"/>
    </source>
</evidence>
<reference evidence="1 2" key="1">
    <citation type="submission" date="2017-12" db="EMBL/GenBank/DDBJ databases">
        <title>Genomic characterization of T5-related Aeromonas hydrophila phages AhSzq-1 and AhSzw-1 and proposal to be two new species.</title>
        <authorList>
            <person name="Chen L."/>
            <person name="Yuan S."/>
            <person name="Ma Y."/>
        </authorList>
    </citation>
    <scope>NUCLEOTIDE SEQUENCE [LARGE SCALE GENOMIC DNA]</scope>
    <source>
        <strain evidence="1">Seawater</strain>
    </source>
</reference>
<sequence>MSVWTHIEGTITVPRTCRFGIRDLMELYFDGLMGKPQIDYVADYGDRRVFSVKLGIDLEGMPAANLVSEFVTGCRTNDMGVSLEMTLRF</sequence>
<name>A0A2R4ALK3_9CAUD</name>